<feature type="region of interest" description="Disordered" evidence="2">
    <location>
        <begin position="1135"/>
        <end position="1199"/>
    </location>
</feature>
<dbReference type="InterPro" id="IPR027640">
    <property type="entry name" value="Kinesin-like_fam"/>
</dbReference>
<comment type="caution">
    <text evidence="4">The sequence shown here is derived from an EMBL/GenBank/DDBJ whole genome shotgun (WGS) entry which is preliminary data.</text>
</comment>
<dbReference type="PANTHER" id="PTHR24115">
    <property type="entry name" value="KINESIN-RELATED"/>
    <property type="match status" value="1"/>
</dbReference>
<keyword evidence="1" id="KW-0067">ATP-binding</keyword>
<evidence type="ECO:0000313" key="5">
    <source>
        <dbReference type="Proteomes" id="UP000553632"/>
    </source>
</evidence>
<dbReference type="GO" id="GO:0005524">
    <property type="term" value="F:ATP binding"/>
    <property type="evidence" value="ECO:0007669"/>
    <property type="project" value="UniProtKB-UniRule"/>
</dbReference>
<evidence type="ECO:0000256" key="1">
    <source>
        <dbReference type="PROSITE-ProRule" id="PRU00283"/>
    </source>
</evidence>
<feature type="binding site" evidence="1">
    <location>
        <begin position="292"/>
        <end position="299"/>
    </location>
    <ligand>
        <name>ATP</name>
        <dbReference type="ChEBI" id="CHEBI:30616"/>
    </ligand>
</feature>
<name>A0A7J6RHJ7_PEROL</name>
<keyword evidence="1" id="KW-0547">Nucleotide-binding</keyword>
<protein>
    <recommendedName>
        <fullName evidence="3">Kinesin motor domain-containing protein</fullName>
    </recommendedName>
</protein>
<feature type="region of interest" description="Disordered" evidence="2">
    <location>
        <begin position="597"/>
        <end position="634"/>
    </location>
</feature>
<feature type="domain" description="Kinesin motor" evidence="3">
    <location>
        <begin position="209"/>
        <end position="478"/>
    </location>
</feature>
<dbReference type="InterPro" id="IPR027417">
    <property type="entry name" value="P-loop_NTPase"/>
</dbReference>
<feature type="compositionally biased region" description="Basic and acidic residues" evidence="2">
    <location>
        <begin position="546"/>
        <end position="555"/>
    </location>
</feature>
<dbReference type="GO" id="GO:0016887">
    <property type="term" value="F:ATP hydrolysis activity"/>
    <property type="evidence" value="ECO:0007669"/>
    <property type="project" value="TreeGrafter"/>
</dbReference>
<dbReference type="GO" id="GO:0007018">
    <property type="term" value="P:microtubule-based movement"/>
    <property type="evidence" value="ECO:0007669"/>
    <property type="project" value="InterPro"/>
</dbReference>
<dbReference type="Gene3D" id="3.40.850.10">
    <property type="entry name" value="Kinesin motor domain"/>
    <property type="match status" value="1"/>
</dbReference>
<feature type="region of interest" description="Disordered" evidence="2">
    <location>
        <begin position="919"/>
        <end position="940"/>
    </location>
</feature>
<feature type="region of interest" description="Disordered" evidence="2">
    <location>
        <begin position="533"/>
        <end position="559"/>
    </location>
</feature>
<dbReference type="InterPro" id="IPR001752">
    <property type="entry name" value="Kinesin_motor_dom"/>
</dbReference>
<comment type="similarity">
    <text evidence="1">Belongs to the TRAFAC class myosin-kinesin ATPase superfamily. Kinesin family.</text>
</comment>
<dbReference type="GO" id="GO:0008017">
    <property type="term" value="F:microtubule binding"/>
    <property type="evidence" value="ECO:0007669"/>
    <property type="project" value="InterPro"/>
</dbReference>
<dbReference type="PROSITE" id="PS50067">
    <property type="entry name" value="KINESIN_MOTOR_2"/>
    <property type="match status" value="1"/>
</dbReference>
<sequence length="1199" mass="129575">LEEGAQFIVTNSRPTSDQLLTRAKTEGDLWNLQTAASAAMPYRQGQSRRPRREAARRLDSVAVVLGRKLREASRRNNDLVMLSRKRASRVRVLPQAQPIVKDVESCTRTLPKVSCDTRELERIYGKGTSNRAWKVEQRREVPQRVRTPVPGGCDLEAGLVDLQRRYHRIVGSNGPHGTQHVITDVAASSHVFLRCADAPRALCCGGGWAMTVLVSFCLLHPECKGRILPSASGKSVLIDNAAIGGDVIFDSVMKGGKPQDELFEIICKPYLRTLLVDKRGSSSNGLLVLAAGPSGAGKTFCVTGGATKFSDRGLIPRTLTHLFDHKANSMRVEISFYEIYKEEVIDLLSPEAKISHSDDLTRMQVENESGAYQALFTGDSNRHFEKMTQNAEASRGHAVFEVLINGQDKITFVDLAVHVPNCRTSTSRLNRKSQDALRNVIHSMAQQEKWRSSHGRDTHSQSPAFRQSMLTLVLKPYLQSVQHGLIDSVLLTCLGPGGPSSSRGWSDGAKADNQQWTRFAESWWRAFHRRKPVPPSKAGVRRSPVRGHEKEERQAMDVSTDDIDWSEEPTIPAVPPIQLAAAQHIGSMIAGTASSSSVKGTAWHNSSSGSGSKPPVHPVAARQDANVDEEPLMNKSISSSVTGAFSRAESPAASLRRSFSAVSGMKMPSAKTGAAQLSTSQPLTALQAFSMASTPVALTPQQEYRTQGPSTVVPGTPPVMWTSPPIGARTPMAAPGTPQQMVRTPMLPMRGTIGAPMPLTPQSQLREELMLTPQSLSRYRQTLPTRTLNSVESHARVQTVQHTSPTVLSHQSPPRPSSSSLSKSHSVSTLPGRKVSTVSSVAPVYATRAPSSAQSPQVYYEYEAPPRVPSQTVTHQYVQDPRAMPATAYVQGFNYNAHPAGVSYVGQQGRPIVHAYAPSGSGGGGAAPEPNERADEAAAASSSANAAFDNLETMIIMMTLSVAQPSMKDADVTTDFALDMPAAQRTKFDAETIASVSELEKDIIDEADSIWSWMRQVIASPLSTGDYACLTMKAHGGKRLLRQTIQIGYCEPLGTNMSFEVSIGHVTKSLHLPEWLDPTGGSITFPKFFSQVYDDTQCTVNSTIADAGLASLPDVHHIHIGNGKCVVKIEEEPLPTLPPTAEETTTTPSPAQTTTTPSPTQTSTTPAPSETPTPTIQSDTPVPSAAEPEIDVSADVTVN</sequence>
<accession>A0A7J6RHJ7</accession>
<evidence type="ECO:0000259" key="3">
    <source>
        <dbReference type="PROSITE" id="PS50067"/>
    </source>
</evidence>
<proteinExistence type="inferred from homology"/>
<dbReference type="SUPFAM" id="SSF52540">
    <property type="entry name" value="P-loop containing nucleoside triphosphate hydrolases"/>
    <property type="match status" value="1"/>
</dbReference>
<evidence type="ECO:0000256" key="2">
    <source>
        <dbReference type="SAM" id="MobiDB-lite"/>
    </source>
</evidence>
<dbReference type="Proteomes" id="UP000553632">
    <property type="component" value="Unassembled WGS sequence"/>
</dbReference>
<keyword evidence="1" id="KW-0505">Motor protein</keyword>
<dbReference type="GO" id="GO:0005871">
    <property type="term" value="C:kinesin complex"/>
    <property type="evidence" value="ECO:0007669"/>
    <property type="project" value="TreeGrafter"/>
</dbReference>
<organism evidence="4 5">
    <name type="scientific">Perkinsus olseni</name>
    <name type="common">Perkinsus atlanticus</name>
    <dbReference type="NCBI Taxonomy" id="32597"/>
    <lineage>
        <taxon>Eukaryota</taxon>
        <taxon>Sar</taxon>
        <taxon>Alveolata</taxon>
        <taxon>Perkinsozoa</taxon>
        <taxon>Perkinsea</taxon>
        <taxon>Perkinsida</taxon>
        <taxon>Perkinsidae</taxon>
        <taxon>Perkinsus</taxon>
    </lineage>
</organism>
<reference evidence="4 5" key="1">
    <citation type="submission" date="2020-04" db="EMBL/GenBank/DDBJ databases">
        <title>Perkinsus olseni comparative genomics.</title>
        <authorList>
            <person name="Bogema D.R."/>
        </authorList>
    </citation>
    <scope>NUCLEOTIDE SEQUENCE [LARGE SCALE GENOMIC DNA]</scope>
    <source>
        <strain evidence="4 5">ATCC PRA-207</strain>
    </source>
</reference>
<feature type="compositionally biased region" description="Low complexity" evidence="2">
    <location>
        <begin position="808"/>
        <end position="831"/>
    </location>
</feature>
<dbReference type="GO" id="GO:0005874">
    <property type="term" value="C:microtubule"/>
    <property type="evidence" value="ECO:0007669"/>
    <property type="project" value="TreeGrafter"/>
</dbReference>
<dbReference type="AlphaFoldDB" id="A0A7J6RHJ7"/>
<keyword evidence="5" id="KW-1185">Reference proteome</keyword>
<dbReference type="GO" id="GO:0003777">
    <property type="term" value="F:microtubule motor activity"/>
    <property type="evidence" value="ECO:0007669"/>
    <property type="project" value="InterPro"/>
</dbReference>
<dbReference type="PRINTS" id="PR00380">
    <property type="entry name" value="KINESINHEAVY"/>
</dbReference>
<dbReference type="Pfam" id="PF00225">
    <property type="entry name" value="Kinesin"/>
    <property type="match status" value="1"/>
</dbReference>
<gene>
    <name evidence="4" type="ORF">FOZ63_019078</name>
</gene>
<evidence type="ECO:0000313" key="4">
    <source>
        <dbReference type="EMBL" id="KAF4719546.1"/>
    </source>
</evidence>
<dbReference type="SMART" id="SM00129">
    <property type="entry name" value="KISc"/>
    <property type="match status" value="1"/>
</dbReference>
<feature type="compositionally biased region" description="Polar residues" evidence="2">
    <location>
        <begin position="597"/>
        <end position="611"/>
    </location>
</feature>
<dbReference type="InterPro" id="IPR036961">
    <property type="entry name" value="Kinesin_motor_dom_sf"/>
</dbReference>
<feature type="region of interest" description="Disordered" evidence="2">
    <location>
        <begin position="787"/>
        <end position="833"/>
    </location>
</feature>
<feature type="compositionally biased region" description="Low complexity" evidence="2">
    <location>
        <begin position="1139"/>
        <end position="1175"/>
    </location>
</feature>
<dbReference type="EMBL" id="JABANO010025850">
    <property type="protein sequence ID" value="KAF4719546.1"/>
    <property type="molecule type" value="Genomic_DNA"/>
</dbReference>
<feature type="compositionally biased region" description="Polar residues" evidence="2">
    <location>
        <begin position="787"/>
        <end position="807"/>
    </location>
</feature>
<feature type="non-terminal residue" evidence="4">
    <location>
        <position position="1"/>
    </location>
</feature>